<dbReference type="OrthoDB" id="7658488at2"/>
<evidence type="ECO:0000256" key="1">
    <source>
        <dbReference type="SAM" id="MobiDB-lite"/>
    </source>
</evidence>
<protein>
    <submittedName>
        <fullName evidence="2">Uncharacterized protein</fullName>
    </submittedName>
</protein>
<keyword evidence="3" id="KW-1185">Reference proteome</keyword>
<dbReference type="AlphaFoldDB" id="A0A5C4MUV7"/>
<proteinExistence type="predicted"/>
<sequence>MTEDLPEAVRLGLEAARAAATKRSNRLCVHEGDKIHKVLRMWESGFALAASDAPPLRGYVDLYDGPRHLSSCLVVASPGEEAGERRYEFKRHTPVSDRPAADFERTETAPAALIPPHF</sequence>
<gene>
    <name evidence="2" type="ORF">FHG66_10320</name>
</gene>
<name>A0A5C4MUV7_9RHOB</name>
<evidence type="ECO:0000313" key="2">
    <source>
        <dbReference type="EMBL" id="TNC49897.1"/>
    </source>
</evidence>
<accession>A0A5C4MUV7</accession>
<feature type="compositionally biased region" description="Basic and acidic residues" evidence="1">
    <location>
        <begin position="83"/>
        <end position="107"/>
    </location>
</feature>
<evidence type="ECO:0000313" key="3">
    <source>
        <dbReference type="Proteomes" id="UP000305887"/>
    </source>
</evidence>
<dbReference type="EMBL" id="VDFU01000009">
    <property type="protein sequence ID" value="TNC49897.1"/>
    <property type="molecule type" value="Genomic_DNA"/>
</dbReference>
<comment type="caution">
    <text evidence="2">The sequence shown here is derived from an EMBL/GenBank/DDBJ whole genome shotgun (WGS) entry which is preliminary data.</text>
</comment>
<dbReference type="Proteomes" id="UP000305887">
    <property type="component" value="Unassembled WGS sequence"/>
</dbReference>
<dbReference type="RefSeq" id="WP_139076674.1">
    <property type="nucleotide sequence ID" value="NZ_VDFU01000009.1"/>
</dbReference>
<organism evidence="2 3">
    <name type="scientific">Rubellimicrobium rubrum</name>
    <dbReference type="NCBI Taxonomy" id="2585369"/>
    <lineage>
        <taxon>Bacteria</taxon>
        <taxon>Pseudomonadati</taxon>
        <taxon>Pseudomonadota</taxon>
        <taxon>Alphaproteobacteria</taxon>
        <taxon>Rhodobacterales</taxon>
        <taxon>Roseobacteraceae</taxon>
        <taxon>Rubellimicrobium</taxon>
    </lineage>
</organism>
<reference evidence="2 3" key="1">
    <citation type="submission" date="2019-06" db="EMBL/GenBank/DDBJ databases">
        <title>YIM 131921 draft genome.</title>
        <authorList>
            <person name="Jiang L."/>
        </authorList>
    </citation>
    <scope>NUCLEOTIDE SEQUENCE [LARGE SCALE GENOMIC DNA]</scope>
    <source>
        <strain evidence="2 3">YIM 131921</strain>
    </source>
</reference>
<feature type="region of interest" description="Disordered" evidence="1">
    <location>
        <begin position="83"/>
        <end position="118"/>
    </location>
</feature>